<keyword evidence="9" id="KW-1185">Reference proteome</keyword>
<dbReference type="InterPro" id="IPR050644">
    <property type="entry name" value="PG_Glycine_Bridge_Synth"/>
</dbReference>
<comment type="similarity">
    <text evidence="1">Belongs to the FemABX family.</text>
</comment>
<proteinExistence type="inferred from homology"/>
<evidence type="ECO:0000256" key="3">
    <source>
        <dbReference type="ARBA" id="ARBA00022679"/>
    </source>
</evidence>
<dbReference type="EMBL" id="WUUQ01000001">
    <property type="protein sequence ID" value="MXQ72791.1"/>
    <property type="molecule type" value="Genomic_DNA"/>
</dbReference>
<dbReference type="PROSITE" id="PS51191">
    <property type="entry name" value="FEMABX"/>
    <property type="match status" value="1"/>
</dbReference>
<reference evidence="8 9" key="1">
    <citation type="submission" date="2019-12" db="EMBL/GenBank/DDBJ databases">
        <authorList>
            <person name="Yang R."/>
        </authorList>
    </citation>
    <scope>NUCLEOTIDE SEQUENCE [LARGE SCALE GENOMIC DNA]</scope>
    <source>
        <strain evidence="8 9">DONG20-135</strain>
    </source>
</reference>
<dbReference type="GO" id="GO:0009252">
    <property type="term" value="P:peptidoglycan biosynthetic process"/>
    <property type="evidence" value="ECO:0007669"/>
    <property type="project" value="UniProtKB-KW"/>
</dbReference>
<dbReference type="PANTHER" id="PTHR36174:SF2">
    <property type="entry name" value="AMINOACYLTRANSFERASE FEMA"/>
    <property type="match status" value="1"/>
</dbReference>
<keyword evidence="3 8" id="KW-0808">Transferase</keyword>
<dbReference type="Proteomes" id="UP000434036">
    <property type="component" value="Unassembled WGS sequence"/>
</dbReference>
<organism evidence="8 9">
    <name type="scientific">Copranaerobaculum intestinale</name>
    <dbReference type="NCBI Taxonomy" id="2692629"/>
    <lineage>
        <taxon>Bacteria</taxon>
        <taxon>Bacillati</taxon>
        <taxon>Bacillota</taxon>
        <taxon>Erysipelotrichia</taxon>
        <taxon>Erysipelotrichales</taxon>
        <taxon>Erysipelotrichaceae</taxon>
        <taxon>Copranaerobaculum</taxon>
    </lineage>
</organism>
<dbReference type="InterPro" id="IPR003447">
    <property type="entry name" value="FEMABX"/>
</dbReference>
<evidence type="ECO:0000256" key="1">
    <source>
        <dbReference type="ARBA" id="ARBA00009943"/>
    </source>
</evidence>
<dbReference type="PANTHER" id="PTHR36174">
    <property type="entry name" value="LIPID II:GLYCINE GLYCYLTRANSFERASE"/>
    <property type="match status" value="1"/>
</dbReference>
<reference evidence="8 9" key="2">
    <citation type="submission" date="2020-01" db="EMBL/GenBank/DDBJ databases">
        <title>Clostridiaceae sp. nov. isolated from the gut of human by culturomics.</title>
        <authorList>
            <person name="Chang Y."/>
        </authorList>
    </citation>
    <scope>NUCLEOTIDE SEQUENCE [LARGE SCALE GENOMIC DNA]</scope>
    <source>
        <strain evidence="8 9">DONG20-135</strain>
    </source>
</reference>
<name>A0A6N8U4I6_9FIRM</name>
<keyword evidence="4" id="KW-0133">Cell shape</keyword>
<keyword evidence="5" id="KW-0573">Peptidoglycan synthesis</keyword>
<evidence type="ECO:0000313" key="9">
    <source>
        <dbReference type="Proteomes" id="UP000434036"/>
    </source>
</evidence>
<dbReference type="Gene3D" id="3.40.630.30">
    <property type="match status" value="2"/>
</dbReference>
<accession>A0A6N8U4I6</accession>
<dbReference type="RefSeq" id="WP_160624271.1">
    <property type="nucleotide sequence ID" value="NZ_WUUQ01000001.1"/>
</dbReference>
<dbReference type="Gene3D" id="1.20.58.90">
    <property type="match status" value="1"/>
</dbReference>
<gene>
    <name evidence="8" type="ORF">GSF08_02370</name>
</gene>
<dbReference type="SUPFAM" id="SSF55729">
    <property type="entry name" value="Acyl-CoA N-acyltransferases (Nat)"/>
    <property type="match status" value="2"/>
</dbReference>
<keyword evidence="7" id="KW-0961">Cell wall biogenesis/degradation</keyword>
<keyword evidence="6" id="KW-0012">Acyltransferase</keyword>
<keyword evidence="2" id="KW-0963">Cytoplasm</keyword>
<evidence type="ECO:0000256" key="4">
    <source>
        <dbReference type="ARBA" id="ARBA00022960"/>
    </source>
</evidence>
<evidence type="ECO:0000256" key="2">
    <source>
        <dbReference type="ARBA" id="ARBA00022490"/>
    </source>
</evidence>
<dbReference type="GO" id="GO:0016755">
    <property type="term" value="F:aminoacyltransferase activity"/>
    <property type="evidence" value="ECO:0007669"/>
    <property type="project" value="InterPro"/>
</dbReference>
<dbReference type="InterPro" id="IPR016181">
    <property type="entry name" value="Acyl_CoA_acyltransferase"/>
</dbReference>
<dbReference type="GO" id="GO:0071555">
    <property type="term" value="P:cell wall organization"/>
    <property type="evidence" value="ECO:0007669"/>
    <property type="project" value="UniProtKB-KW"/>
</dbReference>
<evidence type="ECO:0000313" key="8">
    <source>
        <dbReference type="EMBL" id="MXQ72791.1"/>
    </source>
</evidence>
<evidence type="ECO:0000256" key="6">
    <source>
        <dbReference type="ARBA" id="ARBA00023315"/>
    </source>
</evidence>
<dbReference type="Pfam" id="PF02388">
    <property type="entry name" value="FemAB"/>
    <property type="match status" value="1"/>
</dbReference>
<dbReference type="GO" id="GO:0008360">
    <property type="term" value="P:regulation of cell shape"/>
    <property type="evidence" value="ECO:0007669"/>
    <property type="project" value="UniProtKB-KW"/>
</dbReference>
<sequence>MKFVELTKTEFDQYAKAYENAHFWQSIDMGELREWNGWKVVYVGLKQDDTVHAAAMLSYRNLFLGTTQAQIMRGMLIDYHNRDLLEQFQKGLLTYLKTIRCMYLKVDPYVWYQQRDINGDAVPGGIHNQDVVDSFLAMGYQHTGFIRGYDDTSEPRWMFALNLKGETPETLLKKFDQRARRNINKTKKFNLRIREMTLADLPQFKRMTEHTCERRGFSDHTMHYYEGMMTIFKKYDHIKALCAELDVSAYQKTLMEEAEKLKQELAKAEEKWNSQPENKKLPKRIEELKTAQGVNCKKQEEAAELAKEGDVLFLAAAYFITYGKEVMYLFSAAYDHYMKFNAPYALQWTMMQYGMEHGFDQYNFYGISGIFNESAEDWGIYEFKRGFSGYVIELIGDFQYICKPGIYRLYQALRKIKHVIRK</sequence>
<comment type="caution">
    <text evidence="8">The sequence shown here is derived from an EMBL/GenBank/DDBJ whole genome shotgun (WGS) entry which is preliminary data.</text>
</comment>
<dbReference type="AlphaFoldDB" id="A0A6N8U4I6"/>
<protein>
    <submittedName>
        <fullName evidence="8">Peptidoglycan bridge formation glycyltransferase FemA/FemB family protein</fullName>
    </submittedName>
</protein>
<evidence type="ECO:0000256" key="7">
    <source>
        <dbReference type="ARBA" id="ARBA00023316"/>
    </source>
</evidence>
<evidence type="ECO:0000256" key="5">
    <source>
        <dbReference type="ARBA" id="ARBA00022984"/>
    </source>
</evidence>